<comment type="pathway">
    <text evidence="3 20">Nucleotide-sugar biosynthesis; UDP-N-acetyl-alpha-D-glucosamine biosynthesis; UDP-N-acetyl-alpha-D-glucosamine from N-acetyl-alpha-D-glucosamine 1-phosphate: step 1/1.</text>
</comment>
<evidence type="ECO:0000259" key="21">
    <source>
        <dbReference type="Pfam" id="PF00483"/>
    </source>
</evidence>
<dbReference type="Gene3D" id="2.160.10.10">
    <property type="entry name" value="Hexapeptide repeat proteins"/>
    <property type="match status" value="1"/>
</dbReference>
<dbReference type="PANTHER" id="PTHR43584">
    <property type="entry name" value="NUCLEOTIDYL TRANSFERASE"/>
    <property type="match status" value="1"/>
</dbReference>
<evidence type="ECO:0000256" key="19">
    <source>
        <dbReference type="ARBA" id="ARBA00049628"/>
    </source>
</evidence>
<feature type="binding site" evidence="20">
    <location>
        <position position="228"/>
    </location>
    <ligand>
        <name>Mg(2+)</name>
        <dbReference type="ChEBI" id="CHEBI:18420"/>
    </ligand>
</feature>
<evidence type="ECO:0000256" key="11">
    <source>
        <dbReference type="ARBA" id="ARBA00022842"/>
    </source>
</evidence>
<keyword evidence="12 20" id="KW-0133">Cell shape</keyword>
<dbReference type="Gene3D" id="3.90.550.10">
    <property type="entry name" value="Spore Coat Polysaccharide Biosynthesis Protein SpsA, Chain A"/>
    <property type="match status" value="1"/>
</dbReference>
<dbReference type="GO" id="GO:0009245">
    <property type="term" value="P:lipid A biosynthetic process"/>
    <property type="evidence" value="ECO:0007669"/>
    <property type="project" value="UniProtKB-UniRule"/>
</dbReference>
<dbReference type="GO" id="GO:0000287">
    <property type="term" value="F:magnesium ion binding"/>
    <property type="evidence" value="ECO:0007669"/>
    <property type="project" value="UniProtKB-UniRule"/>
</dbReference>
<evidence type="ECO:0000256" key="4">
    <source>
        <dbReference type="ARBA" id="ARBA00007707"/>
    </source>
</evidence>
<name>A0A1N7KKQ4_9BACI</name>
<comment type="catalytic activity">
    <reaction evidence="17 20">
        <text>alpha-D-glucosamine 1-phosphate + acetyl-CoA = N-acetyl-alpha-D-glucosamine 1-phosphate + CoA + H(+)</text>
        <dbReference type="Rhea" id="RHEA:13725"/>
        <dbReference type="ChEBI" id="CHEBI:15378"/>
        <dbReference type="ChEBI" id="CHEBI:57287"/>
        <dbReference type="ChEBI" id="CHEBI:57288"/>
        <dbReference type="ChEBI" id="CHEBI:57776"/>
        <dbReference type="ChEBI" id="CHEBI:58516"/>
        <dbReference type="EC" id="2.3.1.157"/>
    </reaction>
</comment>
<feature type="region of interest" description="Linker" evidence="20">
    <location>
        <begin position="231"/>
        <end position="251"/>
    </location>
</feature>
<evidence type="ECO:0000256" key="10">
    <source>
        <dbReference type="ARBA" id="ARBA00022737"/>
    </source>
</evidence>
<feature type="domain" description="Nucleotidyl transferase" evidence="21">
    <location>
        <begin position="6"/>
        <end position="219"/>
    </location>
</feature>
<feature type="binding site" evidence="20">
    <location>
        <position position="333"/>
    </location>
    <ligand>
        <name>UDP-N-acetyl-alpha-D-glucosamine</name>
        <dbReference type="ChEBI" id="CHEBI:57705"/>
    </ligand>
</feature>
<dbReference type="GO" id="GO:0005737">
    <property type="term" value="C:cytoplasm"/>
    <property type="evidence" value="ECO:0007669"/>
    <property type="project" value="UniProtKB-SubCell"/>
</dbReference>
<feature type="active site" description="Proton acceptor" evidence="20">
    <location>
        <position position="363"/>
    </location>
</feature>
<dbReference type="InterPro" id="IPR029044">
    <property type="entry name" value="Nucleotide-diphossugar_trans"/>
</dbReference>
<comment type="pathway">
    <text evidence="2 20">Nucleotide-sugar biosynthesis; UDP-N-acetyl-alpha-D-glucosamine biosynthesis; N-acetyl-alpha-D-glucosamine 1-phosphate from alpha-D-glucosamine 6-phosphate (route II): step 2/2.</text>
</comment>
<dbReference type="UniPathway" id="UPA00973"/>
<evidence type="ECO:0000256" key="8">
    <source>
        <dbReference type="ARBA" id="ARBA00022695"/>
    </source>
</evidence>
<feature type="binding site" evidence="20">
    <location>
        <position position="351"/>
    </location>
    <ligand>
        <name>UDP-N-acetyl-alpha-D-glucosamine</name>
        <dbReference type="ChEBI" id="CHEBI:57705"/>
    </ligand>
</feature>
<dbReference type="Pfam" id="PF00132">
    <property type="entry name" value="Hexapep"/>
    <property type="match status" value="3"/>
</dbReference>
<feature type="binding site" evidence="20">
    <location>
        <position position="377"/>
    </location>
    <ligand>
        <name>UDP-N-acetyl-alpha-D-glucosamine</name>
        <dbReference type="ChEBI" id="CHEBI:57705"/>
    </ligand>
</feature>
<evidence type="ECO:0000313" key="22">
    <source>
        <dbReference type="EMBL" id="SIS62192.1"/>
    </source>
</evidence>
<evidence type="ECO:0000256" key="14">
    <source>
        <dbReference type="ARBA" id="ARBA00023268"/>
    </source>
</evidence>
<dbReference type="InterPro" id="IPR005835">
    <property type="entry name" value="NTP_transferase_dom"/>
</dbReference>
<dbReference type="NCBIfam" id="TIGR01173">
    <property type="entry name" value="glmU"/>
    <property type="match status" value="1"/>
</dbReference>
<dbReference type="CDD" id="cd02540">
    <property type="entry name" value="GT2_GlmU_N_bac"/>
    <property type="match status" value="1"/>
</dbReference>
<comment type="subcellular location">
    <subcellularLocation>
        <location evidence="1 20">Cytoplasm</location>
    </subcellularLocation>
</comment>
<dbReference type="GO" id="GO:0016020">
    <property type="term" value="C:membrane"/>
    <property type="evidence" value="ECO:0007669"/>
    <property type="project" value="GOC"/>
</dbReference>
<evidence type="ECO:0000256" key="6">
    <source>
        <dbReference type="ARBA" id="ARBA00022490"/>
    </source>
</evidence>
<comment type="similarity">
    <text evidence="4 20">In the C-terminal section; belongs to the transferase hexapeptide repeat family.</text>
</comment>
<dbReference type="InterPro" id="IPR001451">
    <property type="entry name" value="Hexapep"/>
</dbReference>
<protein>
    <recommendedName>
        <fullName evidence="20">Bifunctional protein GlmU</fullName>
    </recommendedName>
    <domain>
        <recommendedName>
            <fullName evidence="20">UDP-N-acetylglucosamine pyrophosphorylase</fullName>
            <ecNumber evidence="20">2.7.7.23</ecNumber>
        </recommendedName>
        <alternativeName>
            <fullName evidence="20">N-acetylglucosamine-1-phosphate uridyltransferase</fullName>
        </alternativeName>
    </domain>
    <domain>
        <recommendedName>
            <fullName evidence="20">Glucosamine-1-phosphate N-acetyltransferase</fullName>
            <ecNumber evidence="20">2.3.1.157</ecNumber>
        </recommendedName>
    </domain>
</protein>
<comment type="subunit">
    <text evidence="20">Homotrimer.</text>
</comment>
<comment type="catalytic activity">
    <reaction evidence="18 20">
        <text>N-acetyl-alpha-D-glucosamine 1-phosphate + UTP + H(+) = UDP-N-acetyl-alpha-D-glucosamine + diphosphate</text>
        <dbReference type="Rhea" id="RHEA:13509"/>
        <dbReference type="ChEBI" id="CHEBI:15378"/>
        <dbReference type="ChEBI" id="CHEBI:33019"/>
        <dbReference type="ChEBI" id="CHEBI:46398"/>
        <dbReference type="ChEBI" id="CHEBI:57705"/>
        <dbReference type="ChEBI" id="CHEBI:57776"/>
        <dbReference type="EC" id="2.7.7.23"/>
    </reaction>
</comment>
<dbReference type="HAMAP" id="MF_01631">
    <property type="entry name" value="GlmU"/>
    <property type="match status" value="1"/>
</dbReference>
<dbReference type="EMBL" id="FTOC01000013">
    <property type="protein sequence ID" value="SIS62192.1"/>
    <property type="molecule type" value="Genomic_DNA"/>
</dbReference>
<feature type="binding site" evidence="20">
    <location>
        <position position="23"/>
    </location>
    <ligand>
        <name>UDP-N-acetyl-alpha-D-glucosamine</name>
        <dbReference type="ChEBI" id="CHEBI:57705"/>
    </ligand>
</feature>
<evidence type="ECO:0000256" key="7">
    <source>
        <dbReference type="ARBA" id="ARBA00022679"/>
    </source>
</evidence>
<dbReference type="Proteomes" id="UP000187608">
    <property type="component" value="Unassembled WGS sequence"/>
</dbReference>
<feature type="binding site" evidence="20">
    <location>
        <position position="423"/>
    </location>
    <ligand>
        <name>acetyl-CoA</name>
        <dbReference type="ChEBI" id="CHEBI:57288"/>
    </ligand>
</feature>
<dbReference type="GO" id="GO:0000902">
    <property type="term" value="P:cell morphogenesis"/>
    <property type="evidence" value="ECO:0007669"/>
    <property type="project" value="UniProtKB-UniRule"/>
</dbReference>
<keyword evidence="15 20" id="KW-0012">Acyltransferase</keyword>
<feature type="region of interest" description="N-acetyltransferase" evidence="20">
    <location>
        <begin position="252"/>
        <end position="457"/>
    </location>
</feature>
<feature type="region of interest" description="Pyrophosphorylase" evidence="20">
    <location>
        <begin position="1"/>
        <end position="230"/>
    </location>
</feature>
<dbReference type="GO" id="GO:0008360">
    <property type="term" value="P:regulation of cell shape"/>
    <property type="evidence" value="ECO:0007669"/>
    <property type="project" value="UniProtKB-KW"/>
</dbReference>
<evidence type="ECO:0000313" key="23">
    <source>
        <dbReference type="Proteomes" id="UP000187608"/>
    </source>
</evidence>
<organism evidence="22 23">
    <name type="scientific">Salimicrobium flavidum</name>
    <dbReference type="NCBI Taxonomy" id="570947"/>
    <lineage>
        <taxon>Bacteria</taxon>
        <taxon>Bacillati</taxon>
        <taxon>Bacillota</taxon>
        <taxon>Bacilli</taxon>
        <taxon>Bacillales</taxon>
        <taxon>Bacillaceae</taxon>
        <taxon>Salimicrobium</taxon>
    </lineage>
</organism>
<feature type="binding site" evidence="20">
    <location>
        <position position="170"/>
    </location>
    <ligand>
        <name>UDP-N-acetyl-alpha-D-glucosamine</name>
        <dbReference type="ChEBI" id="CHEBI:57705"/>
    </ligand>
</feature>
<evidence type="ECO:0000256" key="15">
    <source>
        <dbReference type="ARBA" id="ARBA00023315"/>
    </source>
</evidence>
<evidence type="ECO:0000256" key="17">
    <source>
        <dbReference type="ARBA" id="ARBA00048247"/>
    </source>
</evidence>
<sequence>MANRFAVVLAAGQGTRMKSKLYKVLHPVCGKPMVQHVTDQLNQLELSEIITVVGFGAETVQNQLGDSSEYVIQKEQLGTGHAVLQAGEYLADKKGTTVVVCGDTPLLTSETLEALLSHHEEKGAKATVLTAHAEDPHGYGRVLRSGNGDVERVVEQKDASREEAEVREINTGTYCFDNELLFKALSNVSNDNAQGEYYLPDVMEILQKEGEPISAYQMDDLKEALGVNDRVALSKAETFMRERINDRHMRNGVTIIDPSHTYIGADAVIGQDVTIHPGTTITDGTVVENDAELGPNSTVERSFIGEGTVVKQSFVSDSHVGKRVNIGPFAHIRPDSELGDGAKVGNFVEVKKAKFGQNSKVSHLSYIGDADVGEGVNIGCGTITVNYDGKDKHLTTIEDEAFIGCNSNLIAPVTVGKGSYVAAGSTINQDVPAESLSIARARQTNKEGYAQKMKKKD</sequence>
<keyword evidence="23" id="KW-1185">Reference proteome</keyword>
<evidence type="ECO:0000256" key="1">
    <source>
        <dbReference type="ARBA" id="ARBA00004496"/>
    </source>
</evidence>
<keyword evidence="11 20" id="KW-0460">Magnesium</keyword>
<evidence type="ECO:0000256" key="3">
    <source>
        <dbReference type="ARBA" id="ARBA00005208"/>
    </source>
</evidence>
<comment type="cofactor">
    <cofactor evidence="20">
        <name>Mg(2+)</name>
        <dbReference type="ChEBI" id="CHEBI:18420"/>
    </cofactor>
    <text evidence="20">Binds 1 Mg(2+) ion per subunit.</text>
</comment>
<dbReference type="Pfam" id="PF00483">
    <property type="entry name" value="NTP_transferase"/>
    <property type="match status" value="1"/>
</dbReference>
<keyword evidence="16 20" id="KW-0961">Cell wall biogenesis/degradation</keyword>
<gene>
    <name evidence="20" type="primary">glmU</name>
    <name evidence="22" type="ORF">SAMN05421687_11322</name>
</gene>
<feature type="binding site" evidence="20">
    <location>
        <position position="440"/>
    </location>
    <ligand>
        <name>acetyl-CoA</name>
        <dbReference type="ChEBI" id="CHEBI:57288"/>
    </ligand>
</feature>
<dbReference type="GO" id="GO:0009252">
    <property type="term" value="P:peptidoglycan biosynthetic process"/>
    <property type="evidence" value="ECO:0007669"/>
    <property type="project" value="UniProtKB-UniRule"/>
</dbReference>
<dbReference type="GO" id="GO:0071555">
    <property type="term" value="P:cell wall organization"/>
    <property type="evidence" value="ECO:0007669"/>
    <property type="project" value="UniProtKB-KW"/>
</dbReference>
<keyword evidence="13 20" id="KW-0573">Peptidoglycan synthesis</keyword>
<evidence type="ECO:0000256" key="13">
    <source>
        <dbReference type="ARBA" id="ARBA00022984"/>
    </source>
</evidence>
<dbReference type="InterPro" id="IPR011004">
    <property type="entry name" value="Trimer_LpxA-like_sf"/>
</dbReference>
<reference evidence="23" key="1">
    <citation type="submission" date="2017-01" db="EMBL/GenBank/DDBJ databases">
        <authorList>
            <person name="Varghese N."/>
            <person name="Submissions S."/>
        </authorList>
    </citation>
    <scope>NUCLEOTIDE SEQUENCE [LARGE SCALE GENOMIC DNA]</scope>
    <source>
        <strain evidence="23">DSM 23127</strain>
    </source>
</reference>
<dbReference type="STRING" id="570947.SAMN05421687_11322"/>
<dbReference type="EC" id="2.3.1.157" evidence="20"/>
<dbReference type="SUPFAM" id="SSF53448">
    <property type="entry name" value="Nucleotide-diphospho-sugar transferases"/>
    <property type="match status" value="1"/>
</dbReference>
<dbReference type="InterPro" id="IPR038009">
    <property type="entry name" value="GlmU_C_LbH"/>
</dbReference>
<keyword evidence="7 20" id="KW-0808">Transferase</keyword>
<feature type="binding site" evidence="20">
    <location>
        <position position="228"/>
    </location>
    <ligand>
        <name>UDP-N-acetyl-alpha-D-glucosamine</name>
        <dbReference type="ChEBI" id="CHEBI:57705"/>
    </ligand>
</feature>
<dbReference type="SUPFAM" id="SSF51161">
    <property type="entry name" value="Trimeric LpxA-like enzymes"/>
    <property type="match status" value="1"/>
</dbReference>
<feature type="binding site" evidence="20">
    <location>
        <begin position="386"/>
        <end position="387"/>
    </location>
    <ligand>
        <name>acetyl-CoA</name>
        <dbReference type="ChEBI" id="CHEBI:57288"/>
    </ligand>
</feature>
<feature type="binding site" evidence="20">
    <location>
        <position position="140"/>
    </location>
    <ligand>
        <name>UDP-N-acetyl-alpha-D-glucosamine</name>
        <dbReference type="ChEBI" id="CHEBI:57705"/>
    </ligand>
</feature>
<dbReference type="GO" id="GO:0019134">
    <property type="term" value="F:glucosamine-1-phosphate N-acetyltransferase activity"/>
    <property type="evidence" value="ECO:0007669"/>
    <property type="project" value="UniProtKB-UniRule"/>
</dbReference>
<evidence type="ECO:0000256" key="9">
    <source>
        <dbReference type="ARBA" id="ARBA00022723"/>
    </source>
</evidence>
<comment type="similarity">
    <text evidence="5 20">In the N-terminal section; belongs to the N-acetylglucosamine-1-phosphate uridyltransferase family.</text>
</comment>
<keyword evidence="6 20" id="KW-0963">Cytoplasm</keyword>
<dbReference type="EC" id="2.7.7.23" evidence="20"/>
<evidence type="ECO:0000256" key="20">
    <source>
        <dbReference type="HAMAP-Rule" id="MF_01631"/>
    </source>
</evidence>
<dbReference type="CDD" id="cd03353">
    <property type="entry name" value="LbH_GlmU_C"/>
    <property type="match status" value="1"/>
</dbReference>
<dbReference type="InterPro" id="IPR005882">
    <property type="entry name" value="Bifunctional_GlmU"/>
</dbReference>
<comment type="function">
    <text evidence="19 20">Catalyzes the last two sequential reactions in the de novo biosynthetic pathway for UDP-N-acetylglucosamine (UDP-GlcNAc). The C-terminal domain catalyzes the transfer of acetyl group from acetyl coenzyme A to glucosamine-1-phosphate (GlcN-1-P) to produce N-acetylglucosamine-1-phosphate (GlcNAc-1-P), which is converted into UDP-GlcNAc by the transfer of uridine 5-monophosphate (from uridine 5-triphosphate), a reaction catalyzed by the N-terminal domain.</text>
</comment>
<keyword evidence="14 20" id="KW-0511">Multifunctional enzyme</keyword>
<evidence type="ECO:0000256" key="12">
    <source>
        <dbReference type="ARBA" id="ARBA00022960"/>
    </source>
</evidence>
<feature type="binding site" evidence="20">
    <location>
        <position position="155"/>
    </location>
    <ligand>
        <name>UDP-N-acetyl-alpha-D-glucosamine</name>
        <dbReference type="ChEBI" id="CHEBI:57705"/>
    </ligand>
</feature>
<evidence type="ECO:0000256" key="5">
    <source>
        <dbReference type="ARBA" id="ARBA00007947"/>
    </source>
</evidence>
<keyword evidence="8 20" id="KW-0548">Nucleotidyltransferase</keyword>
<dbReference type="PROSITE" id="PS00101">
    <property type="entry name" value="HEXAPEP_TRANSFERASES"/>
    <property type="match status" value="1"/>
</dbReference>
<comment type="pathway">
    <text evidence="20">Bacterial outer membrane biogenesis; LPS lipid A biosynthesis.</text>
</comment>
<evidence type="ECO:0000256" key="16">
    <source>
        <dbReference type="ARBA" id="ARBA00023316"/>
    </source>
</evidence>
<dbReference type="RefSeq" id="WP_076560538.1">
    <property type="nucleotide sequence ID" value="NZ_FTOC01000013.1"/>
</dbReference>
<dbReference type="OrthoDB" id="9775031at2"/>
<dbReference type="NCBIfam" id="NF010934">
    <property type="entry name" value="PRK14354.1"/>
    <property type="match status" value="1"/>
</dbReference>
<feature type="binding site" evidence="20">
    <location>
        <begin position="78"/>
        <end position="79"/>
    </location>
    <ligand>
        <name>UDP-N-acetyl-alpha-D-glucosamine</name>
        <dbReference type="ChEBI" id="CHEBI:57705"/>
    </ligand>
</feature>
<feature type="binding site" evidence="20">
    <location>
        <position position="103"/>
    </location>
    <ligand>
        <name>Mg(2+)</name>
        <dbReference type="ChEBI" id="CHEBI:18420"/>
    </ligand>
</feature>
<feature type="binding site" evidence="20">
    <location>
        <begin position="9"/>
        <end position="12"/>
    </location>
    <ligand>
        <name>UDP-N-acetyl-alpha-D-glucosamine</name>
        <dbReference type="ChEBI" id="CHEBI:57705"/>
    </ligand>
</feature>
<dbReference type="InterPro" id="IPR018357">
    <property type="entry name" value="Hexapep_transf_CS"/>
</dbReference>
<proteinExistence type="inferred from homology"/>
<dbReference type="UniPathway" id="UPA00113">
    <property type="reaction ID" value="UER00532"/>
</dbReference>
<feature type="binding site" evidence="20">
    <location>
        <position position="366"/>
    </location>
    <ligand>
        <name>UDP-N-acetyl-alpha-D-glucosamine</name>
        <dbReference type="ChEBI" id="CHEBI:57705"/>
    </ligand>
</feature>
<accession>A0A1N7KKQ4</accession>
<dbReference type="GO" id="GO:0006048">
    <property type="term" value="P:UDP-N-acetylglucosamine biosynthetic process"/>
    <property type="evidence" value="ECO:0007669"/>
    <property type="project" value="UniProtKB-UniPathway"/>
</dbReference>
<comment type="caution">
    <text evidence="20">Lacks conserved residue(s) required for the propagation of feature annotation.</text>
</comment>
<feature type="binding site" evidence="20">
    <location>
        <position position="73"/>
    </location>
    <ligand>
        <name>UDP-N-acetyl-alpha-D-glucosamine</name>
        <dbReference type="ChEBI" id="CHEBI:57705"/>
    </ligand>
</feature>
<evidence type="ECO:0000256" key="2">
    <source>
        <dbReference type="ARBA" id="ARBA00005166"/>
    </source>
</evidence>
<dbReference type="PANTHER" id="PTHR43584:SF3">
    <property type="entry name" value="BIFUNCTIONAL PROTEIN GLMU"/>
    <property type="match status" value="1"/>
</dbReference>
<dbReference type="GO" id="GO:0003977">
    <property type="term" value="F:UDP-N-acetylglucosamine diphosphorylase activity"/>
    <property type="evidence" value="ECO:0007669"/>
    <property type="project" value="UniProtKB-UniRule"/>
</dbReference>
<evidence type="ECO:0000256" key="18">
    <source>
        <dbReference type="ARBA" id="ARBA00048493"/>
    </source>
</evidence>
<dbReference type="AlphaFoldDB" id="A0A1N7KKQ4"/>
<keyword evidence="9 20" id="KW-0479">Metal-binding</keyword>
<dbReference type="InterPro" id="IPR050065">
    <property type="entry name" value="GlmU-like"/>
</dbReference>
<keyword evidence="10 20" id="KW-0677">Repeat</keyword>